<feature type="compositionally biased region" description="Polar residues" evidence="1">
    <location>
        <begin position="131"/>
        <end position="145"/>
    </location>
</feature>
<feature type="compositionally biased region" description="Polar residues" evidence="1">
    <location>
        <begin position="12"/>
        <end position="24"/>
    </location>
</feature>
<evidence type="ECO:0000256" key="1">
    <source>
        <dbReference type="SAM" id="MobiDB-lite"/>
    </source>
</evidence>
<feature type="compositionally biased region" description="Polar residues" evidence="1">
    <location>
        <begin position="152"/>
        <end position="161"/>
    </location>
</feature>
<feature type="region of interest" description="Disordered" evidence="1">
    <location>
        <begin position="1"/>
        <end position="25"/>
    </location>
</feature>
<evidence type="ECO:0000313" key="2">
    <source>
        <dbReference type="EMBL" id="ETM37448.1"/>
    </source>
</evidence>
<gene>
    <name evidence="2" type="ORF">L914_15997</name>
</gene>
<name>W2MP75_PHYNI</name>
<dbReference type="Proteomes" id="UP000054532">
    <property type="component" value="Unassembled WGS sequence"/>
</dbReference>
<protein>
    <submittedName>
        <fullName evidence="2">Uncharacterized protein</fullName>
    </submittedName>
</protein>
<dbReference type="EMBL" id="KI695095">
    <property type="protein sequence ID" value="ETM37448.1"/>
    <property type="molecule type" value="Genomic_DNA"/>
</dbReference>
<accession>W2MP75</accession>
<proteinExistence type="predicted"/>
<reference evidence="2" key="1">
    <citation type="submission" date="2013-11" db="EMBL/GenBank/DDBJ databases">
        <title>The Genome Sequence of Phytophthora parasitica IAC_01/95.</title>
        <authorList>
            <consortium name="The Broad Institute Genomics Platform"/>
            <person name="Russ C."/>
            <person name="Tyler B."/>
            <person name="Panabieres F."/>
            <person name="Shan W."/>
            <person name="Tripathy S."/>
            <person name="Grunwald N."/>
            <person name="Machado M."/>
            <person name="Johnson C.S."/>
            <person name="Arredondo F."/>
            <person name="Hong C."/>
            <person name="Coffey M."/>
            <person name="Young S.K."/>
            <person name="Zeng Q."/>
            <person name="Gargeya S."/>
            <person name="Fitzgerald M."/>
            <person name="Abouelleil A."/>
            <person name="Alvarado L."/>
            <person name="Chapman S.B."/>
            <person name="Gainer-Dewar J."/>
            <person name="Goldberg J."/>
            <person name="Griggs A."/>
            <person name="Gujja S."/>
            <person name="Hansen M."/>
            <person name="Howarth C."/>
            <person name="Imamovic A."/>
            <person name="Ireland A."/>
            <person name="Larimer J."/>
            <person name="McCowan C."/>
            <person name="Murphy C."/>
            <person name="Pearson M."/>
            <person name="Poon T.W."/>
            <person name="Priest M."/>
            <person name="Roberts A."/>
            <person name="Saif S."/>
            <person name="Shea T."/>
            <person name="Sykes S."/>
            <person name="Wortman J."/>
            <person name="Nusbaum C."/>
            <person name="Birren B."/>
        </authorList>
    </citation>
    <scope>NUCLEOTIDE SEQUENCE [LARGE SCALE GENOMIC DNA]</scope>
    <source>
        <strain evidence="2">IAC_01/95</strain>
    </source>
</reference>
<dbReference type="AlphaFoldDB" id="W2MP75"/>
<sequence length="161" mass="18204">MLEEDPRVPRYSQLSSGYHQQRQQWEVDRRADNVRVLVGQDDDTLMNQFWDSQRDIDIALQQSSEASHTATALRQSNRELLERVRTLERAIHGRVQTGAQDREYVPGSDGSMRRCALREGWPTYAPPAQPSEPSQGSYLGSTSSVARRRTSGVVSTTPECV</sequence>
<dbReference type="VEuPathDB" id="FungiDB:PPTG_10181"/>
<feature type="region of interest" description="Disordered" evidence="1">
    <location>
        <begin position="118"/>
        <end position="161"/>
    </location>
</feature>
<organism evidence="2">
    <name type="scientific">Phytophthora nicotianae</name>
    <name type="common">Potato buckeye rot agent</name>
    <name type="synonym">Phytophthora parasitica</name>
    <dbReference type="NCBI Taxonomy" id="4792"/>
    <lineage>
        <taxon>Eukaryota</taxon>
        <taxon>Sar</taxon>
        <taxon>Stramenopiles</taxon>
        <taxon>Oomycota</taxon>
        <taxon>Peronosporomycetes</taxon>
        <taxon>Peronosporales</taxon>
        <taxon>Peronosporaceae</taxon>
        <taxon>Phytophthora</taxon>
    </lineage>
</organism>